<dbReference type="PROSITE" id="PS00107">
    <property type="entry name" value="PROTEIN_KINASE_ATP"/>
    <property type="match status" value="1"/>
</dbReference>
<evidence type="ECO:0000313" key="13">
    <source>
        <dbReference type="Proteomes" id="UP000215914"/>
    </source>
</evidence>
<keyword evidence="2 9" id="KW-0723">Serine/threonine-protein kinase</keyword>
<feature type="domain" description="Jacalin-type lectin" evidence="11">
    <location>
        <begin position="310"/>
        <end position="462"/>
    </location>
</feature>
<evidence type="ECO:0000256" key="4">
    <source>
        <dbReference type="ARBA" id="ARBA00022734"/>
    </source>
</evidence>
<evidence type="ECO:0000256" key="8">
    <source>
        <dbReference type="PROSITE-ProRule" id="PRU10141"/>
    </source>
</evidence>
<name>A0A9K3EE80_HELAN</name>
<dbReference type="InterPro" id="IPR036404">
    <property type="entry name" value="Jacalin-like_lectin_dom_sf"/>
</dbReference>
<dbReference type="SUPFAM" id="SSF51101">
    <property type="entry name" value="Mannose-binding lectins"/>
    <property type="match status" value="1"/>
</dbReference>
<dbReference type="Gene3D" id="2.100.10.30">
    <property type="entry name" value="Jacalin-like lectin domain"/>
    <property type="match status" value="1"/>
</dbReference>
<dbReference type="Pfam" id="PF01419">
    <property type="entry name" value="Jacalin"/>
    <property type="match status" value="1"/>
</dbReference>
<dbReference type="InterPro" id="IPR000719">
    <property type="entry name" value="Prot_kinase_dom"/>
</dbReference>
<keyword evidence="5 8" id="KW-0547">Nucleotide-binding</keyword>
<reference evidence="12" key="2">
    <citation type="submission" date="2020-06" db="EMBL/GenBank/DDBJ databases">
        <title>Helianthus annuus Genome sequencing and assembly Release 2.</title>
        <authorList>
            <person name="Gouzy J."/>
            <person name="Langlade N."/>
            <person name="Munos S."/>
        </authorList>
    </citation>
    <scope>NUCLEOTIDE SEQUENCE</scope>
    <source>
        <tissue evidence="12">Leaves</tissue>
    </source>
</reference>
<proteinExistence type="inferred from homology"/>
<dbReference type="GO" id="GO:0004674">
    <property type="term" value="F:protein serine/threonine kinase activity"/>
    <property type="evidence" value="ECO:0007669"/>
    <property type="project" value="UniProtKB-KW"/>
</dbReference>
<dbReference type="InterPro" id="IPR001229">
    <property type="entry name" value="Jacalin-like_lectin_dom"/>
</dbReference>
<dbReference type="GO" id="GO:0030246">
    <property type="term" value="F:carbohydrate binding"/>
    <property type="evidence" value="ECO:0007669"/>
    <property type="project" value="UniProtKB-KW"/>
</dbReference>
<evidence type="ECO:0000259" key="10">
    <source>
        <dbReference type="PROSITE" id="PS50011"/>
    </source>
</evidence>
<evidence type="ECO:0000259" key="11">
    <source>
        <dbReference type="PROSITE" id="PS51752"/>
    </source>
</evidence>
<dbReference type="PROSITE" id="PS51752">
    <property type="entry name" value="JACALIN_LECTIN"/>
    <property type="match status" value="1"/>
</dbReference>
<dbReference type="PROSITE" id="PS00108">
    <property type="entry name" value="PROTEIN_KINASE_ST"/>
    <property type="match status" value="1"/>
</dbReference>
<dbReference type="Proteomes" id="UP000215914">
    <property type="component" value="Unassembled WGS sequence"/>
</dbReference>
<keyword evidence="7 8" id="KW-0067">ATP-binding</keyword>
<dbReference type="InterPro" id="IPR045272">
    <property type="entry name" value="ANXUR1/2-like"/>
</dbReference>
<dbReference type="Pfam" id="PF07714">
    <property type="entry name" value="PK_Tyr_Ser-Thr"/>
    <property type="match status" value="1"/>
</dbReference>
<organism evidence="12 13">
    <name type="scientific">Helianthus annuus</name>
    <name type="common">Common sunflower</name>
    <dbReference type="NCBI Taxonomy" id="4232"/>
    <lineage>
        <taxon>Eukaryota</taxon>
        <taxon>Viridiplantae</taxon>
        <taxon>Streptophyta</taxon>
        <taxon>Embryophyta</taxon>
        <taxon>Tracheophyta</taxon>
        <taxon>Spermatophyta</taxon>
        <taxon>Magnoliopsida</taxon>
        <taxon>eudicotyledons</taxon>
        <taxon>Gunneridae</taxon>
        <taxon>Pentapetalae</taxon>
        <taxon>asterids</taxon>
        <taxon>campanulids</taxon>
        <taxon>Asterales</taxon>
        <taxon>Asteraceae</taxon>
        <taxon>Asteroideae</taxon>
        <taxon>Heliantheae alliance</taxon>
        <taxon>Heliantheae</taxon>
        <taxon>Helianthus</taxon>
    </lineage>
</organism>
<dbReference type="GO" id="GO:0005886">
    <property type="term" value="C:plasma membrane"/>
    <property type="evidence" value="ECO:0000318"/>
    <property type="project" value="GO_Central"/>
</dbReference>
<evidence type="ECO:0000256" key="3">
    <source>
        <dbReference type="ARBA" id="ARBA00022679"/>
    </source>
</evidence>
<keyword evidence="13" id="KW-1185">Reference proteome</keyword>
<sequence length="500" mass="56371">MSHLQELDHLRIPFDDIKSATNNFSHQNFLGQGGFGRVYKGQLPSTDSSEPGTTVAVKRLDVKLGGQGEHEFLTEILMLASYKHDNLVSLIGFSEDSNEKVLVYKYEVNGSLDKHLASIDLTWAQRLRICLGAAQGLEYLHEGVGAGHRVLHRDIKSSNVLLDAYWEAKISDFGLSKIGPTNQPFTFLVTNACGTFGYLDPLYLATGVLTKESDVYSFGVVLFEVLCGRPAMIVKHEDERRFLSHLVKLHQEKGTLHQIIIPNLLEQMKPYSLEVFSNIAFQCLNEDRKQRPTMGLVVKELEKALEHQLRTRTRLWGSVIGGWPFLFELESNQKLRKITIGHDRWIHSLMFTVEDSDGLLHSSEQYGGLNDANNKGVEISKILFEADEEIIGIAGTVGRRYGLELITTLSFVTNKRTYGPFGEKDYIRPRKKAQFSSSWDLGSFHGFYGRCGCDSLLLPKTMSTRQVAKASQNDTKVIKWNTNRSYFKPNKANVFKTSSP</sequence>
<dbReference type="PANTHER" id="PTHR27003">
    <property type="entry name" value="OS07G0166700 PROTEIN"/>
    <property type="match status" value="1"/>
</dbReference>
<evidence type="ECO:0000256" key="7">
    <source>
        <dbReference type="ARBA" id="ARBA00022840"/>
    </source>
</evidence>
<feature type="binding site" evidence="8">
    <location>
        <position position="58"/>
    </location>
    <ligand>
        <name>ATP</name>
        <dbReference type="ChEBI" id="CHEBI:30616"/>
    </ligand>
</feature>
<dbReference type="Gramene" id="mRNA:HanXRQr2_Chr14g0664381">
    <property type="protein sequence ID" value="mRNA:HanXRQr2_Chr14g0664381"/>
    <property type="gene ID" value="HanXRQr2_Chr14g0664381"/>
</dbReference>
<evidence type="ECO:0000256" key="6">
    <source>
        <dbReference type="ARBA" id="ARBA00022777"/>
    </source>
</evidence>
<keyword evidence="4" id="KW-0430">Lectin</keyword>
<protein>
    <recommendedName>
        <fullName evidence="14">Jacalin-like lectin domain-containing protein</fullName>
    </recommendedName>
</protein>
<dbReference type="Gene3D" id="3.30.200.20">
    <property type="entry name" value="Phosphorylase Kinase, domain 1"/>
    <property type="match status" value="1"/>
</dbReference>
<dbReference type="GO" id="GO:0004672">
    <property type="term" value="F:protein kinase activity"/>
    <property type="evidence" value="ECO:0000318"/>
    <property type="project" value="GO_Central"/>
</dbReference>
<evidence type="ECO:0000256" key="2">
    <source>
        <dbReference type="ARBA" id="ARBA00022527"/>
    </source>
</evidence>
<keyword evidence="3 12" id="KW-0808">Transferase</keyword>
<dbReference type="GO" id="GO:0005524">
    <property type="term" value="F:ATP binding"/>
    <property type="evidence" value="ECO:0007669"/>
    <property type="project" value="UniProtKB-UniRule"/>
</dbReference>
<gene>
    <name evidence="12" type="ORF">HanXRQr2_Chr14g0664381</name>
</gene>
<dbReference type="AlphaFoldDB" id="A0A9K3EE80"/>
<comment type="caution">
    <text evidence="12">The sequence shown here is derived from an EMBL/GenBank/DDBJ whole genome shotgun (WGS) entry which is preliminary data.</text>
</comment>
<dbReference type="InterPro" id="IPR001245">
    <property type="entry name" value="Ser-Thr/Tyr_kinase_cat_dom"/>
</dbReference>
<reference evidence="12" key="1">
    <citation type="journal article" date="2017" name="Nature">
        <title>The sunflower genome provides insights into oil metabolism, flowering and Asterid evolution.</title>
        <authorList>
            <person name="Badouin H."/>
            <person name="Gouzy J."/>
            <person name="Grassa C.J."/>
            <person name="Murat F."/>
            <person name="Staton S.E."/>
            <person name="Cottret L."/>
            <person name="Lelandais-Briere C."/>
            <person name="Owens G.L."/>
            <person name="Carrere S."/>
            <person name="Mayjonade B."/>
            <person name="Legrand L."/>
            <person name="Gill N."/>
            <person name="Kane N.C."/>
            <person name="Bowers J.E."/>
            <person name="Hubner S."/>
            <person name="Bellec A."/>
            <person name="Berard A."/>
            <person name="Berges H."/>
            <person name="Blanchet N."/>
            <person name="Boniface M.C."/>
            <person name="Brunel D."/>
            <person name="Catrice O."/>
            <person name="Chaidir N."/>
            <person name="Claudel C."/>
            <person name="Donnadieu C."/>
            <person name="Faraut T."/>
            <person name="Fievet G."/>
            <person name="Helmstetter N."/>
            <person name="King M."/>
            <person name="Knapp S.J."/>
            <person name="Lai Z."/>
            <person name="Le Paslier M.C."/>
            <person name="Lippi Y."/>
            <person name="Lorenzon L."/>
            <person name="Mandel J.R."/>
            <person name="Marage G."/>
            <person name="Marchand G."/>
            <person name="Marquand E."/>
            <person name="Bret-Mestries E."/>
            <person name="Morien E."/>
            <person name="Nambeesan S."/>
            <person name="Nguyen T."/>
            <person name="Pegot-Espagnet P."/>
            <person name="Pouilly N."/>
            <person name="Raftis F."/>
            <person name="Sallet E."/>
            <person name="Schiex T."/>
            <person name="Thomas J."/>
            <person name="Vandecasteele C."/>
            <person name="Vares D."/>
            <person name="Vear F."/>
            <person name="Vautrin S."/>
            <person name="Crespi M."/>
            <person name="Mangin B."/>
            <person name="Burke J.M."/>
            <person name="Salse J."/>
            <person name="Munos S."/>
            <person name="Vincourt P."/>
            <person name="Rieseberg L.H."/>
            <person name="Langlade N.B."/>
        </authorList>
    </citation>
    <scope>NUCLEOTIDE SEQUENCE</scope>
    <source>
        <tissue evidence="12">Leaves</tissue>
    </source>
</reference>
<dbReference type="InterPro" id="IPR008271">
    <property type="entry name" value="Ser/Thr_kinase_AS"/>
</dbReference>
<dbReference type="FunFam" id="3.30.200.20:FF:000039">
    <property type="entry name" value="receptor-like protein kinase FERONIA"/>
    <property type="match status" value="1"/>
</dbReference>
<evidence type="ECO:0000313" key="12">
    <source>
        <dbReference type="EMBL" id="KAF5770884.1"/>
    </source>
</evidence>
<dbReference type="InterPro" id="IPR017441">
    <property type="entry name" value="Protein_kinase_ATP_BS"/>
</dbReference>
<dbReference type="PROSITE" id="PS50011">
    <property type="entry name" value="PROTEIN_KINASE_DOM"/>
    <property type="match status" value="1"/>
</dbReference>
<feature type="domain" description="Protein kinase" evidence="10">
    <location>
        <begin position="24"/>
        <end position="310"/>
    </location>
</feature>
<evidence type="ECO:0008006" key="14">
    <source>
        <dbReference type="Google" id="ProtNLM"/>
    </source>
</evidence>
<dbReference type="SUPFAM" id="SSF56112">
    <property type="entry name" value="Protein kinase-like (PK-like)"/>
    <property type="match status" value="1"/>
</dbReference>
<dbReference type="EMBL" id="MNCJ02000329">
    <property type="protein sequence ID" value="KAF5770884.1"/>
    <property type="molecule type" value="Genomic_DNA"/>
</dbReference>
<evidence type="ECO:0000256" key="9">
    <source>
        <dbReference type="RuleBase" id="RU000304"/>
    </source>
</evidence>
<evidence type="ECO:0000256" key="5">
    <source>
        <dbReference type="ARBA" id="ARBA00022741"/>
    </source>
</evidence>
<comment type="similarity">
    <text evidence="9">Belongs to the protein kinase superfamily.</text>
</comment>
<dbReference type="PANTHER" id="PTHR27003:SF326">
    <property type="entry name" value="PROTEIN KINASE DOMAIN-CONTAINING PROTEIN"/>
    <property type="match status" value="1"/>
</dbReference>
<accession>A0A9K3EE80</accession>
<dbReference type="GO" id="GO:0004714">
    <property type="term" value="F:transmembrane receptor protein tyrosine kinase activity"/>
    <property type="evidence" value="ECO:0007669"/>
    <property type="project" value="InterPro"/>
</dbReference>
<dbReference type="SMART" id="SM00220">
    <property type="entry name" value="S_TKc"/>
    <property type="match status" value="1"/>
</dbReference>
<evidence type="ECO:0000256" key="1">
    <source>
        <dbReference type="ARBA" id="ARBA00006568"/>
    </source>
</evidence>
<dbReference type="Gene3D" id="1.10.510.10">
    <property type="entry name" value="Transferase(Phosphotransferase) domain 1"/>
    <property type="match status" value="1"/>
</dbReference>
<dbReference type="InterPro" id="IPR011009">
    <property type="entry name" value="Kinase-like_dom_sf"/>
</dbReference>
<comment type="similarity">
    <text evidence="1">Belongs to the jacalin lectin family.</text>
</comment>
<keyword evidence="6" id="KW-0418">Kinase</keyword>